<evidence type="ECO:0000256" key="6">
    <source>
        <dbReference type="ARBA" id="ARBA00031749"/>
    </source>
</evidence>
<dbReference type="InterPro" id="IPR027417">
    <property type="entry name" value="P-loop_NTPase"/>
</dbReference>
<dbReference type="AlphaFoldDB" id="A0A4P2VCI8"/>
<dbReference type="RefSeq" id="WP_232085528.1">
    <property type="nucleotide sequence ID" value="NZ_AP018732.1"/>
</dbReference>
<dbReference type="InterPro" id="IPR003959">
    <property type="entry name" value="ATPase_AAA_core"/>
</dbReference>
<dbReference type="InterPro" id="IPR013748">
    <property type="entry name" value="Rep_factorC_C"/>
</dbReference>
<accession>A0A4P2VCI8</accession>
<keyword evidence="3" id="KW-0235">DNA replication</keyword>
<evidence type="ECO:0000256" key="5">
    <source>
        <dbReference type="ARBA" id="ARBA00022840"/>
    </source>
</evidence>
<proteinExistence type="inferred from homology"/>
<dbReference type="GO" id="GO:0005524">
    <property type="term" value="F:ATP binding"/>
    <property type="evidence" value="ECO:0007669"/>
    <property type="project" value="UniProtKB-KW"/>
</dbReference>
<feature type="domain" description="AAA+ ATPase" evidence="7">
    <location>
        <begin position="40"/>
        <end position="166"/>
    </location>
</feature>
<dbReference type="KEGG" id="ccai:NAS2_0079"/>
<dbReference type="Gene3D" id="1.20.272.10">
    <property type="match status" value="1"/>
</dbReference>
<keyword evidence="5" id="KW-0067">ATP-binding</keyword>
<keyword evidence="9" id="KW-1185">Reference proteome</keyword>
<protein>
    <recommendedName>
        <fullName evidence="2">Replication factor C small subunit</fullName>
    </recommendedName>
    <alternativeName>
        <fullName evidence="6">Clamp loader small subunit</fullName>
    </alternativeName>
</protein>
<evidence type="ECO:0000256" key="2">
    <source>
        <dbReference type="ARBA" id="ARBA00014164"/>
    </source>
</evidence>
<dbReference type="Gene3D" id="3.40.50.300">
    <property type="entry name" value="P-loop containing nucleotide triphosphate hydrolases"/>
    <property type="match status" value="1"/>
</dbReference>
<dbReference type="GO" id="GO:0003689">
    <property type="term" value="F:DNA clamp loader activity"/>
    <property type="evidence" value="ECO:0007669"/>
    <property type="project" value="TreeGrafter"/>
</dbReference>
<evidence type="ECO:0000259" key="7">
    <source>
        <dbReference type="SMART" id="SM00382"/>
    </source>
</evidence>
<dbReference type="Proteomes" id="UP000509448">
    <property type="component" value="Chromosome"/>
</dbReference>
<dbReference type="CDD" id="cd00009">
    <property type="entry name" value="AAA"/>
    <property type="match status" value="1"/>
</dbReference>
<comment type="similarity">
    <text evidence="1">Belongs to the activator 1 small subunits family. RfcS subfamily.</text>
</comment>
<dbReference type="Gene3D" id="1.10.8.60">
    <property type="match status" value="1"/>
</dbReference>
<organism evidence="8 9">
    <name type="scientific">Conexivisphaera calida</name>
    <dbReference type="NCBI Taxonomy" id="1874277"/>
    <lineage>
        <taxon>Archaea</taxon>
        <taxon>Nitrososphaerota</taxon>
        <taxon>Conexivisphaeria</taxon>
        <taxon>Conexivisphaerales</taxon>
        <taxon>Conexivisphaeraceae</taxon>
        <taxon>Conexivisphaera</taxon>
    </lineage>
</organism>
<evidence type="ECO:0000256" key="4">
    <source>
        <dbReference type="ARBA" id="ARBA00022741"/>
    </source>
</evidence>
<dbReference type="GO" id="GO:0003677">
    <property type="term" value="F:DNA binding"/>
    <property type="evidence" value="ECO:0007669"/>
    <property type="project" value="InterPro"/>
</dbReference>
<dbReference type="FunFam" id="3.40.50.300:FF:000952">
    <property type="entry name" value="Replication factor C subunit 2"/>
    <property type="match status" value="1"/>
</dbReference>
<name>A0A4P2VCI8_9ARCH</name>
<gene>
    <name evidence="8" type="ORF">NAS2_0079</name>
</gene>
<dbReference type="PANTHER" id="PTHR11669:SF20">
    <property type="entry name" value="REPLICATION FACTOR C SUBUNIT 4"/>
    <property type="match status" value="1"/>
</dbReference>
<reference evidence="8 9" key="1">
    <citation type="journal article" date="2019" name="ISME J.">
        <title>Isolation and characterization of a thermophilic sulfur- and iron-reducing thaumarchaeote from a terrestrial acidic hot spring.</title>
        <authorList>
            <person name="Kato S."/>
            <person name="Itoh T."/>
            <person name="Yuki M."/>
            <person name="Nagamori M."/>
            <person name="Ohnishi M."/>
            <person name="Uematsu K."/>
            <person name="Suzuki K."/>
            <person name="Takashina T."/>
            <person name="Ohkuma M."/>
        </authorList>
    </citation>
    <scope>NUCLEOTIDE SEQUENCE [LARGE SCALE GENOMIC DNA]</scope>
    <source>
        <strain evidence="8 9">NAS-02</strain>
    </source>
</reference>
<evidence type="ECO:0000313" key="9">
    <source>
        <dbReference type="Proteomes" id="UP000509448"/>
    </source>
</evidence>
<dbReference type="Pfam" id="PF08542">
    <property type="entry name" value="Rep_fac_C"/>
    <property type="match status" value="1"/>
</dbReference>
<dbReference type="PANTHER" id="PTHR11669">
    <property type="entry name" value="REPLICATION FACTOR C / DNA POLYMERASE III GAMMA-TAU SUBUNIT"/>
    <property type="match status" value="1"/>
</dbReference>
<dbReference type="InterPro" id="IPR003593">
    <property type="entry name" value="AAA+_ATPase"/>
</dbReference>
<dbReference type="SMART" id="SM00382">
    <property type="entry name" value="AAA"/>
    <property type="match status" value="1"/>
</dbReference>
<sequence>MATEAELMWVEKYRPRSLEDLADQEEVRARLEAMLKRPQEMPHLLFAGPPGTGKTTVALIVARTILGDSWKDYTLELNASDERGIDVVRERVKSFTRYVDLREGIPFKIVILDEADEMTSDAQTALRRIMEESSKVARFILTANYSSNIIEPIQSRCAVFRFVRMGEKDVVAFLERICKAEGCQYDEDALHLIYEYTQGDMRQAINQLQTAAAMGKVTLESVRQVFGIGRRSAVKDMVQLALGGDFASARKKLLELMRIYGMPEQDLLKFTFEEVMSLKDLDHAEAAKLFAEYDYRLGQGSNPEIQLSALLAELSALRKARST</sequence>
<dbReference type="GeneID" id="55583898"/>
<keyword evidence="4" id="KW-0547">Nucleotide-binding</keyword>
<dbReference type="NCBIfam" id="NF001679">
    <property type="entry name" value="PRK00440.1"/>
    <property type="match status" value="1"/>
</dbReference>
<dbReference type="GO" id="GO:0016887">
    <property type="term" value="F:ATP hydrolysis activity"/>
    <property type="evidence" value="ECO:0007669"/>
    <property type="project" value="InterPro"/>
</dbReference>
<dbReference type="SUPFAM" id="SSF48019">
    <property type="entry name" value="post-AAA+ oligomerization domain-like"/>
    <property type="match status" value="1"/>
</dbReference>
<dbReference type="GO" id="GO:0005663">
    <property type="term" value="C:DNA replication factor C complex"/>
    <property type="evidence" value="ECO:0007669"/>
    <property type="project" value="TreeGrafter"/>
</dbReference>
<evidence type="ECO:0000256" key="1">
    <source>
        <dbReference type="ARBA" id="ARBA00009668"/>
    </source>
</evidence>
<dbReference type="InterPro" id="IPR050238">
    <property type="entry name" value="DNA_Rep/Repair_Clamp_Loader"/>
</dbReference>
<dbReference type="EMBL" id="AP018732">
    <property type="protein sequence ID" value="BBE41492.1"/>
    <property type="molecule type" value="Genomic_DNA"/>
</dbReference>
<dbReference type="Pfam" id="PF00004">
    <property type="entry name" value="AAA"/>
    <property type="match status" value="1"/>
</dbReference>
<dbReference type="InterPro" id="IPR008921">
    <property type="entry name" value="DNA_pol3_clamp-load_cplx_C"/>
</dbReference>
<dbReference type="CDD" id="cd18140">
    <property type="entry name" value="HLD_clamp_RFC"/>
    <property type="match status" value="1"/>
</dbReference>
<evidence type="ECO:0000313" key="8">
    <source>
        <dbReference type="EMBL" id="BBE41492.1"/>
    </source>
</evidence>
<dbReference type="GO" id="GO:0006261">
    <property type="term" value="P:DNA-templated DNA replication"/>
    <property type="evidence" value="ECO:0007669"/>
    <property type="project" value="TreeGrafter"/>
</dbReference>
<dbReference type="GO" id="GO:0006281">
    <property type="term" value="P:DNA repair"/>
    <property type="evidence" value="ECO:0007669"/>
    <property type="project" value="TreeGrafter"/>
</dbReference>
<dbReference type="InterPro" id="IPR047854">
    <property type="entry name" value="RFC_lid"/>
</dbReference>
<dbReference type="SUPFAM" id="SSF52540">
    <property type="entry name" value="P-loop containing nucleoside triphosphate hydrolases"/>
    <property type="match status" value="1"/>
</dbReference>
<evidence type="ECO:0000256" key="3">
    <source>
        <dbReference type="ARBA" id="ARBA00022705"/>
    </source>
</evidence>